<dbReference type="RefSeq" id="XP_056852483.1">
    <property type="nucleotide sequence ID" value="XM_056996503.1"/>
</dbReference>
<name>A0A9W3CLI8_RAPSA</name>
<reference evidence="2" key="1">
    <citation type="submission" date="2025-08" db="UniProtKB">
        <authorList>
            <consortium name="RefSeq"/>
        </authorList>
    </citation>
    <scope>IDENTIFICATION</scope>
    <source>
        <tissue evidence="2">Leaf</tissue>
    </source>
</reference>
<dbReference type="OrthoDB" id="418595at2759"/>
<proteinExistence type="predicted"/>
<protein>
    <submittedName>
        <fullName evidence="2">Uncharacterized protein LOC130501674</fullName>
    </submittedName>
</protein>
<keyword evidence="1" id="KW-1185">Reference proteome</keyword>
<evidence type="ECO:0000313" key="1">
    <source>
        <dbReference type="Proteomes" id="UP000504610"/>
    </source>
</evidence>
<evidence type="ECO:0000313" key="2">
    <source>
        <dbReference type="RefSeq" id="XP_056852483.1"/>
    </source>
</evidence>
<dbReference type="AlphaFoldDB" id="A0A9W3CLI8"/>
<organism evidence="1 2">
    <name type="scientific">Raphanus sativus</name>
    <name type="common">Radish</name>
    <name type="synonym">Raphanus raphanistrum var. sativus</name>
    <dbReference type="NCBI Taxonomy" id="3726"/>
    <lineage>
        <taxon>Eukaryota</taxon>
        <taxon>Viridiplantae</taxon>
        <taxon>Streptophyta</taxon>
        <taxon>Embryophyta</taxon>
        <taxon>Tracheophyta</taxon>
        <taxon>Spermatophyta</taxon>
        <taxon>Magnoliopsida</taxon>
        <taxon>eudicotyledons</taxon>
        <taxon>Gunneridae</taxon>
        <taxon>Pentapetalae</taxon>
        <taxon>rosids</taxon>
        <taxon>malvids</taxon>
        <taxon>Brassicales</taxon>
        <taxon>Brassicaceae</taxon>
        <taxon>Brassiceae</taxon>
        <taxon>Raphanus</taxon>
    </lineage>
</organism>
<gene>
    <name evidence="2" type="primary">LOC130501674</name>
</gene>
<dbReference type="GeneID" id="130501674"/>
<sequence length="163" mass="17972">MAMFPLHHEFPCKDHAFQHRTSTGNKTGQMFSSARTFPCPAFDVLMKAAVTSSCTSGLKHSTTALGRDCRVKKSYIRSIPYCLVDQSQNKEMIKGDEFEDLFQKAIVMTGIGLILSHFGPIDDWTNLGALVAGIVYGYFTCPVLQFGKGSERPEGIVTVGQEK</sequence>
<accession>A0A9W3CLI8</accession>
<dbReference type="KEGG" id="rsz:130501674"/>
<dbReference type="Proteomes" id="UP000504610">
    <property type="component" value="Unplaced"/>
</dbReference>